<evidence type="ECO:0008006" key="4">
    <source>
        <dbReference type="Google" id="ProtNLM"/>
    </source>
</evidence>
<protein>
    <recommendedName>
        <fullName evidence="4">DUF559 domain-containing protein</fullName>
    </recommendedName>
</protein>
<reference evidence="2 3" key="1">
    <citation type="submission" date="2024-03" db="EMBL/GenBank/DDBJ databases">
        <title>Draft genome sequence of Pseudonocardia nematodicida JCM 31783.</title>
        <authorList>
            <person name="Butdee W."/>
            <person name="Duangmal K."/>
        </authorList>
    </citation>
    <scope>NUCLEOTIDE SEQUENCE [LARGE SCALE GENOMIC DNA]</scope>
    <source>
        <strain evidence="2 3">JCM 31783</strain>
    </source>
</reference>
<evidence type="ECO:0000313" key="2">
    <source>
        <dbReference type="EMBL" id="MEQ3551580.1"/>
    </source>
</evidence>
<accession>A0ABV1KAS0</accession>
<dbReference type="RefSeq" id="WP_349298655.1">
    <property type="nucleotide sequence ID" value="NZ_JBEDNQ010000005.1"/>
</dbReference>
<organism evidence="2 3">
    <name type="scientific">Pseudonocardia nematodicida</name>
    <dbReference type="NCBI Taxonomy" id="1206997"/>
    <lineage>
        <taxon>Bacteria</taxon>
        <taxon>Bacillati</taxon>
        <taxon>Actinomycetota</taxon>
        <taxon>Actinomycetes</taxon>
        <taxon>Pseudonocardiales</taxon>
        <taxon>Pseudonocardiaceae</taxon>
        <taxon>Pseudonocardia</taxon>
    </lineage>
</organism>
<dbReference type="EMBL" id="JBEDNQ010000005">
    <property type="protein sequence ID" value="MEQ3551580.1"/>
    <property type="molecule type" value="Genomic_DNA"/>
</dbReference>
<feature type="compositionally biased region" description="Basic and acidic residues" evidence="1">
    <location>
        <begin position="1"/>
        <end position="11"/>
    </location>
</feature>
<gene>
    <name evidence="2" type="ORF">WIS52_13985</name>
</gene>
<sequence>MTRTAPDDRRSGPRTHPPSPRDDEALDRLIAAQAGVVTRAQAVAHGLSPDTVDRRLAARRWRPEHPCVYRDARHPATDGARVIAAVLWAGEGAVLTGAAAAWWWGLTGPGPAPDVVTVTVPRRRAPRSRPGVTVRRRGLPAADVVRHAGIAVAAPAFAALEAAVELGDAAGPALLGRLVTGPGPRTGAPAVDLAALTAAHRRNLGAHGSAATGRLLATVSRSATASALRRMRALLVRDGTDGWRVDHAVAGIVVRLAFPAARLAVEIRGDGPDDDGRGWRRAVLRRQGWRVLVLDPADPWARPGATLAAVRHAVAGNPAGSGVLPAGSGGTGAARAAG</sequence>
<evidence type="ECO:0000313" key="3">
    <source>
        <dbReference type="Proteomes" id="UP001494902"/>
    </source>
</evidence>
<evidence type="ECO:0000256" key="1">
    <source>
        <dbReference type="SAM" id="MobiDB-lite"/>
    </source>
</evidence>
<proteinExistence type="predicted"/>
<comment type="caution">
    <text evidence="2">The sequence shown here is derived from an EMBL/GenBank/DDBJ whole genome shotgun (WGS) entry which is preliminary data.</text>
</comment>
<name>A0ABV1KAS0_9PSEU</name>
<feature type="region of interest" description="Disordered" evidence="1">
    <location>
        <begin position="1"/>
        <end position="23"/>
    </location>
</feature>
<keyword evidence="3" id="KW-1185">Reference proteome</keyword>
<dbReference type="Proteomes" id="UP001494902">
    <property type="component" value="Unassembled WGS sequence"/>
</dbReference>